<organism evidence="1 2">
    <name type="scientific">Hassallia byssoidea VB512170</name>
    <dbReference type="NCBI Taxonomy" id="1304833"/>
    <lineage>
        <taxon>Bacteria</taxon>
        <taxon>Bacillati</taxon>
        <taxon>Cyanobacteriota</taxon>
        <taxon>Cyanophyceae</taxon>
        <taxon>Nostocales</taxon>
        <taxon>Tolypothrichaceae</taxon>
        <taxon>Hassallia</taxon>
    </lineage>
</organism>
<dbReference type="EMBL" id="JTCM02000113">
    <property type="protein sequence ID" value="NEU76485.1"/>
    <property type="molecule type" value="Genomic_DNA"/>
</dbReference>
<evidence type="ECO:0000313" key="1">
    <source>
        <dbReference type="EMBL" id="NEU76485.1"/>
    </source>
</evidence>
<sequence length="293" mass="33989">MKRYTNITKEKIQHLLLSKTVEEAAEICGVSISTFRRRMKEYGIQNSVYIQSANTRKLRSEAMKLAHAKDPISIRQTKAIRELGILRKGKSNIEFYGVEKAKFISKQNSLGHLGYKHTKETRAKFSQQRRGRILSPEHRILLSKRRKDAFASGRLKLSPKAGFGKGGFRKDIGHYVRSSYEHVFALWLIHQGLYYKYEPQVFTLNINNEVTTFTPDFWVDGYWFEIKNPYNITLSSFQEKLKEFKLQYPDEVIFIIVGDSTWNNPEAINVTISNLPELAELIVMFKQVLCVKG</sequence>
<accession>A0A846HGM3</accession>
<dbReference type="AlphaFoldDB" id="A0A846HGM3"/>
<keyword evidence="2" id="KW-1185">Reference proteome</keyword>
<gene>
    <name evidence="1" type="ORF">PI95_029220</name>
</gene>
<dbReference type="RefSeq" id="WP_039748334.1">
    <property type="nucleotide sequence ID" value="NZ_JTCM02000113.1"/>
</dbReference>
<dbReference type="Proteomes" id="UP000031549">
    <property type="component" value="Unassembled WGS sequence"/>
</dbReference>
<protein>
    <submittedName>
        <fullName evidence="1">Transposase family protein</fullName>
    </submittedName>
</protein>
<name>A0A846HGM3_9CYAN</name>
<proteinExistence type="predicted"/>
<comment type="caution">
    <text evidence="1">The sequence shown here is derived from an EMBL/GenBank/DDBJ whole genome shotgun (WGS) entry which is preliminary data.</text>
</comment>
<dbReference type="Gene3D" id="3.40.91.30">
    <property type="match status" value="1"/>
</dbReference>
<evidence type="ECO:0000313" key="2">
    <source>
        <dbReference type="Proteomes" id="UP000031549"/>
    </source>
</evidence>
<reference evidence="1 2" key="1">
    <citation type="journal article" date="2015" name="Genome Announc.">
        <title>Draft Genome Sequence of Cyanobacterium Hassallia byssoidea Strain VB512170, Isolated from Monuments in India.</title>
        <authorList>
            <person name="Singh D."/>
            <person name="Chandrababunaidu M.M."/>
            <person name="Panda A."/>
            <person name="Sen D."/>
            <person name="Bhattacharyya S."/>
            <person name="Adhikary S.P."/>
            <person name="Tripathy S."/>
        </authorList>
    </citation>
    <scope>NUCLEOTIDE SEQUENCE [LARGE SCALE GENOMIC DNA]</scope>
    <source>
        <strain evidence="1 2">VB512170</strain>
    </source>
</reference>